<gene>
    <name evidence="11" type="ORF">KME60_08655</name>
</gene>
<dbReference type="Proteomes" id="UP000729701">
    <property type="component" value="Unassembled WGS sequence"/>
</dbReference>
<evidence type="ECO:0000256" key="7">
    <source>
        <dbReference type="ARBA" id="ARBA00022967"/>
    </source>
</evidence>
<keyword evidence="3" id="KW-0813">Transport</keyword>
<dbReference type="Pfam" id="PF00005">
    <property type="entry name" value="ABC_tran"/>
    <property type="match status" value="1"/>
</dbReference>
<dbReference type="PROSITE" id="PS50893">
    <property type="entry name" value="ABC_TRANSPORTER_2"/>
    <property type="match status" value="1"/>
</dbReference>
<accession>A0A951UU69</accession>
<dbReference type="GO" id="GO:0005886">
    <property type="term" value="C:plasma membrane"/>
    <property type="evidence" value="ECO:0007669"/>
    <property type="project" value="UniProtKB-SubCell"/>
</dbReference>
<evidence type="ECO:0000256" key="3">
    <source>
        <dbReference type="ARBA" id="ARBA00022448"/>
    </source>
</evidence>
<dbReference type="CDD" id="cd03293">
    <property type="entry name" value="ABC_NrtD_SsuB_transporters"/>
    <property type="match status" value="1"/>
</dbReference>
<dbReference type="SMART" id="SM00382">
    <property type="entry name" value="AAA"/>
    <property type="match status" value="1"/>
</dbReference>
<dbReference type="InterPro" id="IPR003439">
    <property type="entry name" value="ABC_transporter-like_ATP-bd"/>
</dbReference>
<evidence type="ECO:0000313" key="11">
    <source>
        <dbReference type="EMBL" id="MBW4667485.1"/>
    </source>
</evidence>
<dbReference type="PANTHER" id="PTHR42788:SF7">
    <property type="entry name" value="NITRATE ABC TRANSPORTER ATP-BINDING PROTEIN"/>
    <property type="match status" value="1"/>
</dbReference>
<organism evidence="11 12">
    <name type="scientific">Cyanomargarita calcarea GSE-NOS-MK-12-04C</name>
    <dbReference type="NCBI Taxonomy" id="2839659"/>
    <lineage>
        <taxon>Bacteria</taxon>
        <taxon>Bacillati</taxon>
        <taxon>Cyanobacteriota</taxon>
        <taxon>Cyanophyceae</taxon>
        <taxon>Nostocales</taxon>
        <taxon>Cyanomargaritaceae</taxon>
        <taxon>Cyanomargarita</taxon>
    </lineage>
</organism>
<evidence type="ECO:0000256" key="4">
    <source>
        <dbReference type="ARBA" id="ARBA00022475"/>
    </source>
</evidence>
<proteinExistence type="inferred from homology"/>
<dbReference type="Gene3D" id="3.40.50.300">
    <property type="entry name" value="P-loop containing nucleotide triphosphate hydrolases"/>
    <property type="match status" value="1"/>
</dbReference>
<protein>
    <submittedName>
        <fullName evidence="11">Nitrate ABC transporter ATP-binding protein</fullName>
    </submittedName>
</protein>
<evidence type="ECO:0000256" key="8">
    <source>
        <dbReference type="ARBA" id="ARBA00023136"/>
    </source>
</evidence>
<dbReference type="PANTHER" id="PTHR42788">
    <property type="entry name" value="TAURINE IMPORT ATP-BINDING PROTEIN-RELATED"/>
    <property type="match status" value="1"/>
</dbReference>
<dbReference type="GO" id="GO:0015112">
    <property type="term" value="F:nitrate transmembrane transporter activity"/>
    <property type="evidence" value="ECO:0007669"/>
    <property type="project" value="InterPro"/>
</dbReference>
<keyword evidence="8" id="KW-0472">Membrane</keyword>
<dbReference type="InterPro" id="IPR003593">
    <property type="entry name" value="AAA+_ATPase"/>
</dbReference>
<evidence type="ECO:0000256" key="1">
    <source>
        <dbReference type="ARBA" id="ARBA00004417"/>
    </source>
</evidence>
<dbReference type="NCBIfam" id="TIGR01184">
    <property type="entry name" value="ntrCD"/>
    <property type="match status" value="1"/>
</dbReference>
<name>A0A951UU69_9CYAN</name>
<feature type="region of interest" description="Disordered" evidence="9">
    <location>
        <begin position="1"/>
        <end position="26"/>
    </location>
</feature>
<keyword evidence="7" id="KW-1278">Translocase</keyword>
<dbReference type="InterPro" id="IPR050166">
    <property type="entry name" value="ABC_transporter_ATP-bind"/>
</dbReference>
<dbReference type="AlphaFoldDB" id="A0A951UU69"/>
<dbReference type="SUPFAM" id="SSF52540">
    <property type="entry name" value="P-loop containing nucleoside triphosphate hydrolases"/>
    <property type="match status" value="1"/>
</dbReference>
<evidence type="ECO:0000256" key="6">
    <source>
        <dbReference type="ARBA" id="ARBA00022840"/>
    </source>
</evidence>
<evidence type="ECO:0000259" key="10">
    <source>
        <dbReference type="PROSITE" id="PS50893"/>
    </source>
</evidence>
<dbReference type="GO" id="GO:0016887">
    <property type="term" value="F:ATP hydrolysis activity"/>
    <property type="evidence" value="ECO:0007669"/>
    <property type="project" value="InterPro"/>
</dbReference>
<keyword evidence="6 11" id="KW-0067">ATP-binding</keyword>
<dbReference type="InterPro" id="IPR027417">
    <property type="entry name" value="P-loop_NTPase"/>
</dbReference>
<sequence length="287" mass="31995">MQNSPLAYSTSRDKLGQPMKTAPKSRGDAFLEIKEVTRVYPTKKGPYTVLDGVNLSVEKGEFICLIGHSGCGKSTLLNMVSGFNTPTTGQVLLEGQPITKPGPDRMVVFQNYALLPWRTAFENVYLAVNAVYPNKPQAEKNAIVREHLAMVGLTEAADKKPGQISGGMKQRVSIARALSIRPKVLILDEPFGALDAITKEELQEELLKIWGDNGATVLMITHDIDEALFLADKLVMMTNGPHAKIGEVMEIPFPRPRDRARIMEDPTYYKLRNYALDYLFNRYAHDE</sequence>
<evidence type="ECO:0000256" key="5">
    <source>
        <dbReference type="ARBA" id="ARBA00022741"/>
    </source>
</evidence>
<keyword evidence="4" id="KW-1003">Cell membrane</keyword>
<evidence type="ECO:0000313" key="12">
    <source>
        <dbReference type="Proteomes" id="UP000729701"/>
    </source>
</evidence>
<comment type="caution">
    <text evidence="11">The sequence shown here is derived from an EMBL/GenBank/DDBJ whole genome shotgun (WGS) entry which is preliminary data.</text>
</comment>
<keyword evidence="5" id="KW-0547">Nucleotide-binding</keyword>
<dbReference type="EMBL" id="JAHHGZ010000007">
    <property type="protein sequence ID" value="MBW4667485.1"/>
    <property type="molecule type" value="Genomic_DNA"/>
</dbReference>
<comment type="similarity">
    <text evidence="2">Belongs to the ABC transporter superfamily. Nitrate/nitrite/cyanate uptake transporter (NitT) (TC 3.A.1.16) family.</text>
</comment>
<evidence type="ECO:0000256" key="9">
    <source>
        <dbReference type="SAM" id="MobiDB-lite"/>
    </source>
</evidence>
<reference evidence="11" key="2">
    <citation type="journal article" date="2022" name="Microbiol. Resour. Announc.">
        <title>Metagenome Sequencing to Explore Phylogenomics of Terrestrial Cyanobacteria.</title>
        <authorList>
            <person name="Ward R.D."/>
            <person name="Stajich J.E."/>
            <person name="Johansen J.R."/>
            <person name="Huntemann M."/>
            <person name="Clum A."/>
            <person name="Foster B."/>
            <person name="Foster B."/>
            <person name="Roux S."/>
            <person name="Palaniappan K."/>
            <person name="Varghese N."/>
            <person name="Mukherjee S."/>
            <person name="Reddy T.B.K."/>
            <person name="Daum C."/>
            <person name="Copeland A."/>
            <person name="Chen I.A."/>
            <person name="Ivanova N.N."/>
            <person name="Kyrpides N.C."/>
            <person name="Shapiro N."/>
            <person name="Eloe-Fadrosh E.A."/>
            <person name="Pietrasiak N."/>
        </authorList>
    </citation>
    <scope>NUCLEOTIDE SEQUENCE</scope>
    <source>
        <strain evidence="11">GSE-NOS-MK-12-04C</strain>
    </source>
</reference>
<dbReference type="GO" id="GO:0005524">
    <property type="term" value="F:ATP binding"/>
    <property type="evidence" value="ECO:0007669"/>
    <property type="project" value="UniProtKB-KW"/>
</dbReference>
<feature type="domain" description="ABC transporter" evidence="10">
    <location>
        <begin position="31"/>
        <end position="264"/>
    </location>
</feature>
<dbReference type="InterPro" id="IPR005890">
    <property type="entry name" value="NO3_transporter_ATP-bd-like"/>
</dbReference>
<comment type="subcellular location">
    <subcellularLocation>
        <location evidence="1">Cell inner membrane</location>
        <topology evidence="1">Peripheral membrane protein</topology>
    </subcellularLocation>
</comment>
<dbReference type="PROSITE" id="PS00211">
    <property type="entry name" value="ABC_TRANSPORTER_1"/>
    <property type="match status" value="1"/>
</dbReference>
<reference evidence="11" key="1">
    <citation type="submission" date="2021-05" db="EMBL/GenBank/DDBJ databases">
        <authorList>
            <person name="Pietrasiak N."/>
            <person name="Ward R."/>
            <person name="Stajich J.E."/>
            <person name="Kurbessoian T."/>
        </authorList>
    </citation>
    <scope>NUCLEOTIDE SEQUENCE</scope>
    <source>
        <strain evidence="11">GSE-NOS-MK-12-04C</strain>
    </source>
</reference>
<dbReference type="InterPro" id="IPR017871">
    <property type="entry name" value="ABC_transporter-like_CS"/>
</dbReference>
<evidence type="ECO:0000256" key="2">
    <source>
        <dbReference type="ARBA" id="ARBA00009440"/>
    </source>
</evidence>
<feature type="compositionally biased region" description="Polar residues" evidence="9">
    <location>
        <begin position="1"/>
        <end position="10"/>
    </location>
</feature>